<evidence type="ECO:0008006" key="4">
    <source>
        <dbReference type="Google" id="ProtNLM"/>
    </source>
</evidence>
<evidence type="ECO:0000313" key="2">
    <source>
        <dbReference type="EMBL" id="MDN2483947.1"/>
    </source>
</evidence>
<organism evidence="2 3">
    <name type="scientific">Vibrio agarivorans</name>
    <dbReference type="NCBI Taxonomy" id="153622"/>
    <lineage>
        <taxon>Bacteria</taxon>
        <taxon>Pseudomonadati</taxon>
        <taxon>Pseudomonadota</taxon>
        <taxon>Gammaproteobacteria</taxon>
        <taxon>Vibrionales</taxon>
        <taxon>Vibrionaceae</taxon>
        <taxon>Vibrio</taxon>
    </lineage>
</organism>
<protein>
    <recommendedName>
        <fullName evidence="4">DUF1525 domain-containing protein</fullName>
    </recommendedName>
</protein>
<gene>
    <name evidence="2" type="ORF">QWJ08_21565</name>
</gene>
<dbReference type="RefSeq" id="WP_289964128.1">
    <property type="nucleotide sequence ID" value="NZ_JAUEOZ010000003.1"/>
</dbReference>
<feature type="chain" id="PRO_5046272818" description="DUF1525 domain-containing protein" evidence="1">
    <location>
        <begin position="22"/>
        <end position="146"/>
    </location>
</feature>
<evidence type="ECO:0000256" key="1">
    <source>
        <dbReference type="SAM" id="SignalP"/>
    </source>
</evidence>
<sequence length="146" mass="16737">MNRGIWTFFTISCLASFVSHAEVSDVKVFVQLNKAEKILDVPRKDLPNTSYHVFLVDQKQDIMNALNSRFPTKEIEGMTLEQQDRYLKAFIKPFGEAKTVKMLSSHTGVSLMDVFDIDRVPAVLINNEYLTYGYSVSDSIRAYKEM</sequence>
<proteinExistence type="predicted"/>
<accession>A0ABT7Y7G8</accession>
<keyword evidence="1" id="KW-0732">Signal</keyword>
<name>A0ABT7Y7G8_9VIBR</name>
<dbReference type="EMBL" id="JAUEOZ010000003">
    <property type="protein sequence ID" value="MDN2483947.1"/>
    <property type="molecule type" value="Genomic_DNA"/>
</dbReference>
<comment type="caution">
    <text evidence="2">The sequence shown here is derived from an EMBL/GenBank/DDBJ whole genome shotgun (WGS) entry which is preliminary data.</text>
</comment>
<dbReference type="Proteomes" id="UP001169719">
    <property type="component" value="Unassembled WGS sequence"/>
</dbReference>
<feature type="signal peptide" evidence="1">
    <location>
        <begin position="1"/>
        <end position="21"/>
    </location>
</feature>
<evidence type="ECO:0000313" key="3">
    <source>
        <dbReference type="Proteomes" id="UP001169719"/>
    </source>
</evidence>
<keyword evidence="3" id="KW-1185">Reference proteome</keyword>
<reference evidence="2" key="1">
    <citation type="submission" date="2024-05" db="EMBL/GenBank/DDBJ databases">
        <title>Genome Sequences of Four Agar- Degrading Marine Bacteria.</title>
        <authorList>
            <person name="Phillips E.K."/>
            <person name="Shaffer J.C."/>
            <person name="Henson M.W."/>
            <person name="Temperton B."/>
            <person name="Thrash C.J."/>
            <person name="Martin M.O."/>
        </authorList>
    </citation>
    <scope>NUCLEOTIDE SEQUENCE</scope>
    <source>
        <strain evidence="2">EKP203</strain>
    </source>
</reference>